<accession>A0A917UGY4</accession>
<reference evidence="3" key="2">
    <citation type="submission" date="2020-09" db="EMBL/GenBank/DDBJ databases">
        <authorList>
            <person name="Sun Q."/>
            <person name="Ohkuma M."/>
        </authorList>
    </citation>
    <scope>NUCLEOTIDE SEQUENCE</scope>
    <source>
        <strain evidence="3">JCM 19831</strain>
    </source>
</reference>
<evidence type="ECO:0000313" key="3">
    <source>
        <dbReference type="EMBL" id="GGM89739.1"/>
    </source>
</evidence>
<dbReference type="AlphaFoldDB" id="A0A917UGY4"/>
<reference evidence="3" key="1">
    <citation type="journal article" date="2014" name="Int. J. Syst. Evol. Microbiol.">
        <title>Complete genome sequence of Corynebacterium casei LMG S-19264T (=DSM 44701T), isolated from a smear-ripened cheese.</title>
        <authorList>
            <consortium name="US DOE Joint Genome Institute (JGI-PGF)"/>
            <person name="Walter F."/>
            <person name="Albersmeier A."/>
            <person name="Kalinowski J."/>
            <person name="Ruckert C."/>
        </authorList>
    </citation>
    <scope>NUCLEOTIDE SEQUENCE</scope>
    <source>
        <strain evidence="3">JCM 19831</strain>
    </source>
</reference>
<protein>
    <submittedName>
        <fullName evidence="3">Uncharacterized protein</fullName>
    </submittedName>
</protein>
<evidence type="ECO:0000256" key="1">
    <source>
        <dbReference type="SAM" id="MobiDB-lite"/>
    </source>
</evidence>
<gene>
    <name evidence="3" type="ORF">GCM10007977_109760</name>
</gene>
<keyword evidence="2" id="KW-0812">Transmembrane</keyword>
<organism evidence="3 4">
    <name type="scientific">Dactylosporangium sucinum</name>
    <dbReference type="NCBI Taxonomy" id="1424081"/>
    <lineage>
        <taxon>Bacteria</taxon>
        <taxon>Bacillati</taxon>
        <taxon>Actinomycetota</taxon>
        <taxon>Actinomycetes</taxon>
        <taxon>Micromonosporales</taxon>
        <taxon>Micromonosporaceae</taxon>
        <taxon>Dactylosporangium</taxon>
    </lineage>
</organism>
<dbReference type="Proteomes" id="UP000642070">
    <property type="component" value="Unassembled WGS sequence"/>
</dbReference>
<sequence length="73" mass="7820">MTDRDRTHRPRPVLGLSAGQWQTILLALILAAALLAATLPPVLDAHDGARQRGDAAACPNPAELRTRCPEGDR</sequence>
<name>A0A917UGY4_9ACTN</name>
<proteinExistence type="predicted"/>
<dbReference type="RefSeq" id="WP_190258104.1">
    <property type="nucleotide sequence ID" value="NZ_BMPI01000133.1"/>
</dbReference>
<feature type="region of interest" description="Disordered" evidence="1">
    <location>
        <begin position="46"/>
        <end position="73"/>
    </location>
</feature>
<keyword evidence="4" id="KW-1185">Reference proteome</keyword>
<feature type="transmembrane region" description="Helical" evidence="2">
    <location>
        <begin position="20"/>
        <end position="43"/>
    </location>
</feature>
<keyword evidence="2" id="KW-0472">Membrane</keyword>
<evidence type="ECO:0000313" key="4">
    <source>
        <dbReference type="Proteomes" id="UP000642070"/>
    </source>
</evidence>
<dbReference type="EMBL" id="BMPI01000133">
    <property type="protein sequence ID" value="GGM89739.1"/>
    <property type="molecule type" value="Genomic_DNA"/>
</dbReference>
<evidence type="ECO:0000256" key="2">
    <source>
        <dbReference type="SAM" id="Phobius"/>
    </source>
</evidence>
<feature type="compositionally biased region" description="Basic and acidic residues" evidence="1">
    <location>
        <begin position="64"/>
        <end position="73"/>
    </location>
</feature>
<keyword evidence="2" id="KW-1133">Transmembrane helix</keyword>
<comment type="caution">
    <text evidence="3">The sequence shown here is derived from an EMBL/GenBank/DDBJ whole genome shotgun (WGS) entry which is preliminary data.</text>
</comment>